<proteinExistence type="predicted"/>
<dbReference type="PROSITE" id="PS51740">
    <property type="entry name" value="SPOVT_ABRB"/>
    <property type="match status" value="1"/>
</dbReference>
<reference evidence="2 3" key="1">
    <citation type="journal article" date="2014" name="Int. J. Syst. Evol. Microbiol.">
        <title>Thermococcus paralvinellae sp. nov. and Thermococcus cleftensis sp. nov. of hyperthermophilic heterotrophs from deep-sea hydrothermal vents.</title>
        <authorList>
            <person name="Hensley S.A."/>
            <person name="Jung J.H."/>
            <person name="Park C.S."/>
            <person name="Holden J.F."/>
        </authorList>
    </citation>
    <scope>NUCLEOTIDE SEQUENCE [LARGE SCALE GENOMIC DNA]</scope>
    <source>
        <strain evidence="2 3">ES1</strain>
    </source>
</reference>
<dbReference type="InterPro" id="IPR007159">
    <property type="entry name" value="SpoVT-AbrB_dom"/>
</dbReference>
<dbReference type="InterPro" id="IPR052975">
    <property type="entry name" value="Repressor-like_regulatory"/>
</dbReference>
<dbReference type="Proteomes" id="UP000019027">
    <property type="component" value="Chromosome"/>
</dbReference>
<dbReference type="Gene3D" id="2.10.260.10">
    <property type="match status" value="1"/>
</dbReference>
<dbReference type="OrthoDB" id="30861at2157"/>
<dbReference type="RefSeq" id="WP_042679371.1">
    <property type="nucleotide sequence ID" value="NZ_CP006965.1"/>
</dbReference>
<dbReference type="Pfam" id="PF04014">
    <property type="entry name" value="MazE_antitoxin"/>
    <property type="match status" value="1"/>
</dbReference>
<evidence type="ECO:0000259" key="1">
    <source>
        <dbReference type="PROSITE" id="PS51740"/>
    </source>
</evidence>
<dbReference type="EMBL" id="CP006965">
    <property type="protein sequence ID" value="AHF79568.1"/>
    <property type="molecule type" value="Genomic_DNA"/>
</dbReference>
<organism evidence="2 3">
    <name type="scientific">Thermococcus paralvinellae</name>
    <dbReference type="NCBI Taxonomy" id="582419"/>
    <lineage>
        <taxon>Archaea</taxon>
        <taxon>Methanobacteriati</taxon>
        <taxon>Methanobacteriota</taxon>
        <taxon>Thermococci</taxon>
        <taxon>Thermococcales</taxon>
        <taxon>Thermococcaceae</taxon>
        <taxon>Thermococcus</taxon>
    </lineage>
</organism>
<name>W0I5A6_9EURY</name>
<dbReference type="NCBIfam" id="TIGR01439">
    <property type="entry name" value="lp_hng_hel_AbrB"/>
    <property type="match status" value="1"/>
</dbReference>
<dbReference type="SUPFAM" id="SSF89447">
    <property type="entry name" value="AbrB/MazE/MraZ-like"/>
    <property type="match status" value="1"/>
</dbReference>
<dbReference type="STRING" id="582419.TES1_0171"/>
<dbReference type="GeneID" id="24907801"/>
<sequence length="78" mass="8828">MVTVKVSSKGQIVLPKSIREKFGIKAGDEVEILDLGNELIIVPIKKDIKLRGLVKFDKPVTEILKEVREEEEKLEAKK</sequence>
<gene>
    <name evidence="2" type="ORF">TES1_0171</name>
</gene>
<protein>
    <submittedName>
        <fullName evidence="2">Transcription regulator SpoVT/AbrB family</fullName>
    </submittedName>
</protein>
<accession>W0I5A6</accession>
<dbReference type="InterPro" id="IPR037914">
    <property type="entry name" value="SpoVT-AbrB_sf"/>
</dbReference>
<dbReference type="AlphaFoldDB" id="W0I5A6"/>
<dbReference type="PANTHER" id="PTHR34860">
    <property type="entry name" value="REPRESSOR-LIKE PROTEIN SSO7C3"/>
    <property type="match status" value="1"/>
</dbReference>
<dbReference type="PANTHER" id="PTHR34860:SF6">
    <property type="entry name" value="REPRESSOR-LIKE PROTEIN SSO7C3"/>
    <property type="match status" value="1"/>
</dbReference>
<feature type="domain" description="SpoVT-AbrB" evidence="1">
    <location>
        <begin position="1"/>
        <end position="46"/>
    </location>
</feature>
<dbReference type="GO" id="GO:0003677">
    <property type="term" value="F:DNA binding"/>
    <property type="evidence" value="ECO:0007669"/>
    <property type="project" value="InterPro"/>
</dbReference>
<keyword evidence="3" id="KW-1185">Reference proteome</keyword>
<evidence type="ECO:0000313" key="3">
    <source>
        <dbReference type="Proteomes" id="UP000019027"/>
    </source>
</evidence>
<dbReference type="KEGG" id="ths:TES1_0171"/>
<dbReference type="HOGENOM" id="CLU_158484_9_0_2"/>
<dbReference type="SMART" id="SM00966">
    <property type="entry name" value="SpoVT_AbrB"/>
    <property type="match status" value="1"/>
</dbReference>
<evidence type="ECO:0000313" key="2">
    <source>
        <dbReference type="EMBL" id="AHF79568.1"/>
    </source>
</evidence>